<dbReference type="Proteomes" id="UP001363151">
    <property type="component" value="Unassembled WGS sequence"/>
</dbReference>
<dbReference type="InterPro" id="IPR027417">
    <property type="entry name" value="P-loop_NTPase"/>
</dbReference>
<feature type="domain" description="ABC transporter" evidence="5">
    <location>
        <begin position="253"/>
        <end position="489"/>
    </location>
</feature>
<dbReference type="InterPro" id="IPR003439">
    <property type="entry name" value="ABC_transporter-like_ATP-bd"/>
</dbReference>
<dbReference type="InterPro" id="IPR003593">
    <property type="entry name" value="AAA+_ATPase"/>
</dbReference>
<dbReference type="PROSITE" id="PS00211">
    <property type="entry name" value="ABC_TRANSPORTER_1"/>
    <property type="match status" value="1"/>
</dbReference>
<dbReference type="Gene3D" id="3.40.50.300">
    <property type="entry name" value="P-loop containing nucleotide triphosphate hydrolases"/>
    <property type="match status" value="1"/>
</dbReference>
<name>A0ABR1GAN2_AURAN</name>
<evidence type="ECO:0000256" key="4">
    <source>
        <dbReference type="SAM" id="Phobius"/>
    </source>
</evidence>
<evidence type="ECO:0000259" key="5">
    <source>
        <dbReference type="PROSITE" id="PS50893"/>
    </source>
</evidence>
<dbReference type="Pfam" id="PF00005">
    <property type="entry name" value="ABC_tran"/>
    <property type="match status" value="1"/>
</dbReference>
<dbReference type="PROSITE" id="PS50893">
    <property type="entry name" value="ABC_TRANSPORTER_2"/>
    <property type="match status" value="1"/>
</dbReference>
<proteinExistence type="predicted"/>
<dbReference type="SMART" id="SM00382">
    <property type="entry name" value="AAA"/>
    <property type="match status" value="1"/>
</dbReference>
<reference evidence="6 7" key="1">
    <citation type="submission" date="2024-03" db="EMBL/GenBank/DDBJ databases">
        <title>Aureococcus anophagefferens CCMP1851 and Kratosvirus quantuckense: Draft genome of a second virus-susceptible host strain in the model system.</title>
        <authorList>
            <person name="Chase E."/>
            <person name="Truchon A.R."/>
            <person name="Schepens W."/>
            <person name="Wilhelm S.W."/>
        </authorList>
    </citation>
    <scope>NUCLEOTIDE SEQUENCE [LARGE SCALE GENOMIC DNA]</scope>
    <source>
        <strain evidence="6 7">CCMP1851</strain>
    </source>
</reference>
<sequence length="527" mass="54534">MTTVYEFLAREIAREFVASLPSLGVMVVAMLLQAFVVPLRSAQLLDDVACETEQCGAGDPVASTLLRIAACQAVAVACAPAGAAALGGARAQRTRCRLRTRLFARVLRLDDACAEELRVGELAHALREPGAAWVVSRPSARRSGASCRSSAAAPPWALAWRGRELVAAAGELALLAAAARRRAAGGLTLGGYAAFRAALLQYQRGLRDATKCANKVASGLGAAERYVSLSTAYASSILDGEATAPCPPGPPEVRFEDVRFAYGSAPADAVAGVDLVCRAGATTALVGPSGSGKSSLGGLLLRLRDPRSGSVRVGGVDLRRLDVVAHRRRVGVVLQEPCLFDRTLRENVGYGLDPPPSLKRVRAAARAAGVDGVVAAMPDGWETLAGEGATRLSGGEKQRVAIARALVREPDLLLLDEATSALDAESEAVVLAALDAAAAGRTALVIAHRLATVRRADAIAVLVAGAVVERGDHDALVALGGVYADLVSKQGLERRGGDAPLRRPPAPHAVPGDASDDDSSFDDEGLL</sequence>
<keyword evidence="7" id="KW-1185">Reference proteome</keyword>
<dbReference type="InterPro" id="IPR039421">
    <property type="entry name" value="Type_1_exporter"/>
</dbReference>
<evidence type="ECO:0000256" key="2">
    <source>
        <dbReference type="ARBA" id="ARBA00022840"/>
    </source>
</evidence>
<organism evidence="6 7">
    <name type="scientific">Aureococcus anophagefferens</name>
    <name type="common">Harmful bloom alga</name>
    <dbReference type="NCBI Taxonomy" id="44056"/>
    <lineage>
        <taxon>Eukaryota</taxon>
        <taxon>Sar</taxon>
        <taxon>Stramenopiles</taxon>
        <taxon>Ochrophyta</taxon>
        <taxon>Pelagophyceae</taxon>
        <taxon>Pelagomonadales</taxon>
        <taxon>Pelagomonadaceae</taxon>
        <taxon>Aureococcus</taxon>
    </lineage>
</organism>
<feature type="transmembrane region" description="Helical" evidence="4">
    <location>
        <begin position="16"/>
        <end position="36"/>
    </location>
</feature>
<dbReference type="PANTHER" id="PTHR24221">
    <property type="entry name" value="ATP-BINDING CASSETTE SUB-FAMILY B"/>
    <property type="match status" value="1"/>
</dbReference>
<keyword evidence="2" id="KW-0067">ATP-binding</keyword>
<protein>
    <submittedName>
        <fullName evidence="6">ABC transporter</fullName>
    </submittedName>
</protein>
<gene>
    <name evidence="6" type="ORF">SO694_00007036</name>
</gene>
<evidence type="ECO:0000313" key="6">
    <source>
        <dbReference type="EMBL" id="KAK7250240.1"/>
    </source>
</evidence>
<evidence type="ECO:0000313" key="7">
    <source>
        <dbReference type="Proteomes" id="UP001363151"/>
    </source>
</evidence>
<accession>A0ABR1GAN2</accession>
<keyword evidence="1" id="KW-0547">Nucleotide-binding</keyword>
<feature type="region of interest" description="Disordered" evidence="3">
    <location>
        <begin position="494"/>
        <end position="527"/>
    </location>
</feature>
<dbReference type="PANTHER" id="PTHR24221:SF503">
    <property type="entry name" value="MITOCHONDRIAL POTASSIUM CHANNEL ATP-BINDING SUBUNIT"/>
    <property type="match status" value="1"/>
</dbReference>
<comment type="caution">
    <text evidence="6">The sequence shown here is derived from an EMBL/GenBank/DDBJ whole genome shotgun (WGS) entry which is preliminary data.</text>
</comment>
<feature type="compositionally biased region" description="Acidic residues" evidence="3">
    <location>
        <begin position="514"/>
        <end position="527"/>
    </location>
</feature>
<keyword evidence="4" id="KW-0472">Membrane</keyword>
<keyword evidence="4" id="KW-1133">Transmembrane helix</keyword>
<dbReference type="EMBL" id="JBBJCI010000037">
    <property type="protein sequence ID" value="KAK7250240.1"/>
    <property type="molecule type" value="Genomic_DNA"/>
</dbReference>
<dbReference type="InterPro" id="IPR017871">
    <property type="entry name" value="ABC_transporter-like_CS"/>
</dbReference>
<evidence type="ECO:0000256" key="3">
    <source>
        <dbReference type="SAM" id="MobiDB-lite"/>
    </source>
</evidence>
<dbReference type="SUPFAM" id="SSF52540">
    <property type="entry name" value="P-loop containing nucleoside triphosphate hydrolases"/>
    <property type="match status" value="1"/>
</dbReference>
<evidence type="ECO:0000256" key="1">
    <source>
        <dbReference type="ARBA" id="ARBA00022741"/>
    </source>
</evidence>
<keyword evidence="4" id="KW-0812">Transmembrane</keyword>